<feature type="region of interest" description="Disordered" evidence="1">
    <location>
        <begin position="366"/>
        <end position="402"/>
    </location>
</feature>
<dbReference type="Proteomes" id="UP001320245">
    <property type="component" value="Unassembled WGS sequence"/>
</dbReference>
<feature type="region of interest" description="Disordered" evidence="1">
    <location>
        <begin position="105"/>
        <end position="144"/>
    </location>
</feature>
<reference evidence="3 4" key="1">
    <citation type="journal article" date="2023" name="PLoS ONE">
        <title>Cytospora paraplurivora sp. nov. isolated from orchards with fruit tree decline syndrome in Ontario, Canada.</title>
        <authorList>
            <person name="Ilyukhin E."/>
            <person name="Nguyen H.D.T."/>
            <person name="Castle A.J."/>
            <person name="Ellouze W."/>
        </authorList>
    </citation>
    <scope>NUCLEOTIDE SEQUENCE [LARGE SCALE GENOMIC DNA]</scope>
    <source>
        <strain evidence="3 4">FDS-564</strain>
    </source>
</reference>
<dbReference type="EMBL" id="JAJSPL020000001">
    <property type="protein sequence ID" value="KAK7749917.1"/>
    <property type="molecule type" value="Genomic_DNA"/>
</dbReference>
<feature type="compositionally biased region" description="Basic and acidic residues" evidence="1">
    <location>
        <begin position="608"/>
        <end position="632"/>
    </location>
</feature>
<feature type="region of interest" description="Disordered" evidence="1">
    <location>
        <begin position="608"/>
        <end position="663"/>
    </location>
</feature>
<feature type="region of interest" description="Disordered" evidence="1">
    <location>
        <begin position="933"/>
        <end position="956"/>
    </location>
</feature>
<dbReference type="AlphaFoldDB" id="A0AAN9UMK0"/>
<evidence type="ECO:0000256" key="1">
    <source>
        <dbReference type="SAM" id="MobiDB-lite"/>
    </source>
</evidence>
<feature type="compositionally biased region" description="Basic and acidic residues" evidence="1">
    <location>
        <begin position="571"/>
        <end position="594"/>
    </location>
</feature>
<feature type="compositionally biased region" description="Polar residues" evidence="1">
    <location>
        <begin position="561"/>
        <end position="570"/>
    </location>
</feature>
<feature type="compositionally biased region" description="Basic and acidic residues" evidence="1">
    <location>
        <begin position="1102"/>
        <end position="1133"/>
    </location>
</feature>
<gene>
    <name evidence="3" type="ORF">SLS53_000499</name>
</gene>
<sequence length="1168" mass="133342">MAPDQGIDSDLSPKRLTIDNDVYQLVSTAAISREQRSRVSKWNDSDLKFMETYKFDRLRSMRRRIRLLRLHGGGLTNPEITCELFEVEFDKDNQNILRNVSSDSDNALVGSSRRRDSQSVRSQPGRRHEIAETDHGGPDSPDPNSIVEYEALSWCWGTENKDCAIKIKKGGKYYRLAVTKELSLALKYLRNGGNDRILWIDALCIDQENHEERNHQVQMMSRIYTGAKQACIWLGEDSEDSTKAIQFIDEIMRLEHFDSISENKENASRWQSLLSLMQRPWFSRRWVVQEIALARSATIYCGNDSIPWENFAVAVELFVEVETATHRLSEVMRKDEKFGHVPQWFEHVSELGASVLVQATGKVFRRDGTHKGHSAGDTQPQIQGRRRMKPKTAKKKDNGEPVKSAVRLPQRPLLSLEYLVSSLTVFEATQPRDAIYSLLAIARDTAPLAELQTVSTEGSEEAIIMSTVSSFLERKPFKVDYSRPYSDVCKDFVSSCIEKSARSDPTRALDILCRPWAPGAKEEPTGNVIHKKPIIYKFLGRYQRDALHTKKQQYFIKIHSQDSSDVTTRNTDTDKQSEAPAGDQHKVPDNRSTEEYWKKAEEAWKTERRDDFMKRKEPYLPEKPKPPKEKHGSSTQNDDTPNESEDSDDGQDDPDQDIELPSWVSRISGASFALYRLPGMKQGGRIGRQNADALVGSPQEGYRNYSAAQNTKVDIRPHQGLRFRKRPGPRHNPTSGHYSLYTEGFILTEVDVVAEPARLGGIPKTWTQIAGWNEAVDGETEPPAEFWRTLVADRGKDSRNPPYYYATACKESVWKGGLRGGSVDTGALISKERNSIIAEFCRRVQAVIWNRCLIKTKGHPEVLGLASEQVKKGDLVCILRGCTVPVILRRHKKSVEDLEKEQIQDAIESMKAALSICEEACFRKNRYKKKLEREREKDEELENAQKHEGRKQKEREKLEEIWKREVQEEREAVNQELKELKNQEDLANKERKKRDDRQKRRKIDAALRQAKSKAKREMNTERLPPNSGQRSATMPNTSIMIAESILETTLGIVSEPDNAEDAPSQMDAAGGSGPTQPPRQSRLTGDNRGQGWTQAVGDEDSERLNKEKEKAKAKEEEERQDRKNKAKEEDPKMWYELMGEAYIHGMMDGEAVRLQINEGIPLRMFEIR</sequence>
<feature type="compositionally biased region" description="Basic and acidic residues" evidence="1">
    <location>
        <begin position="126"/>
        <end position="137"/>
    </location>
</feature>
<dbReference type="Pfam" id="PF06985">
    <property type="entry name" value="HET"/>
    <property type="match status" value="1"/>
</dbReference>
<comment type="caution">
    <text evidence="3">The sequence shown here is derived from an EMBL/GenBank/DDBJ whole genome shotgun (WGS) entry which is preliminary data.</text>
</comment>
<keyword evidence="4" id="KW-1185">Reference proteome</keyword>
<feature type="compositionally biased region" description="Polar residues" evidence="1">
    <location>
        <begin position="1026"/>
        <end position="1039"/>
    </location>
</feature>
<dbReference type="InterPro" id="IPR052895">
    <property type="entry name" value="HetReg/Transcr_Mod"/>
</dbReference>
<feature type="compositionally biased region" description="Acidic residues" evidence="1">
    <location>
        <begin position="640"/>
        <end position="658"/>
    </location>
</feature>
<evidence type="ECO:0000313" key="4">
    <source>
        <dbReference type="Proteomes" id="UP001320245"/>
    </source>
</evidence>
<dbReference type="PANTHER" id="PTHR24148:SF64">
    <property type="entry name" value="HETEROKARYON INCOMPATIBILITY DOMAIN-CONTAINING PROTEIN"/>
    <property type="match status" value="1"/>
</dbReference>
<feature type="region of interest" description="Disordered" evidence="1">
    <location>
        <begin position="982"/>
        <end position="1133"/>
    </location>
</feature>
<evidence type="ECO:0000259" key="2">
    <source>
        <dbReference type="Pfam" id="PF06985"/>
    </source>
</evidence>
<organism evidence="3 4">
    <name type="scientific">Cytospora paraplurivora</name>
    <dbReference type="NCBI Taxonomy" id="2898453"/>
    <lineage>
        <taxon>Eukaryota</taxon>
        <taxon>Fungi</taxon>
        <taxon>Dikarya</taxon>
        <taxon>Ascomycota</taxon>
        <taxon>Pezizomycotina</taxon>
        <taxon>Sordariomycetes</taxon>
        <taxon>Sordariomycetidae</taxon>
        <taxon>Diaporthales</taxon>
        <taxon>Cytosporaceae</taxon>
        <taxon>Cytospora</taxon>
    </lineage>
</organism>
<proteinExistence type="predicted"/>
<dbReference type="InterPro" id="IPR010730">
    <property type="entry name" value="HET"/>
</dbReference>
<dbReference type="PANTHER" id="PTHR24148">
    <property type="entry name" value="ANKYRIN REPEAT DOMAIN-CONTAINING PROTEIN 39 HOMOLOG-RELATED"/>
    <property type="match status" value="1"/>
</dbReference>
<evidence type="ECO:0000313" key="3">
    <source>
        <dbReference type="EMBL" id="KAK7749917.1"/>
    </source>
</evidence>
<feature type="compositionally biased region" description="Basic residues" evidence="1">
    <location>
        <begin position="384"/>
        <end position="394"/>
    </location>
</feature>
<protein>
    <recommendedName>
        <fullName evidence="2">Heterokaryon incompatibility domain-containing protein</fullName>
    </recommendedName>
</protein>
<name>A0AAN9UMK0_9PEZI</name>
<feature type="compositionally biased region" description="Basic and acidic residues" evidence="1">
    <location>
        <begin position="982"/>
        <end position="998"/>
    </location>
</feature>
<feature type="domain" description="Heterokaryon incompatibility" evidence="2">
    <location>
        <begin position="149"/>
        <end position="290"/>
    </location>
</feature>
<accession>A0AAN9UMK0</accession>
<feature type="region of interest" description="Disordered" evidence="1">
    <location>
        <begin position="561"/>
        <end position="594"/>
    </location>
</feature>